<sequence>MSGTDIQSLSGDLLLLVFQELSVTDVLCVRRVCRSFAATTQAKVLWMNLLDATLNFTAGQLHGR</sequence>
<proteinExistence type="predicted"/>
<name>A0AAD7MTN7_9AGAR</name>
<dbReference type="Proteomes" id="UP001215598">
    <property type="component" value="Unassembled WGS sequence"/>
</dbReference>
<gene>
    <name evidence="2" type="ORF">B0H16DRAFT_1893683</name>
</gene>
<dbReference type="Pfam" id="PF12937">
    <property type="entry name" value="F-box-like"/>
    <property type="match status" value="1"/>
</dbReference>
<evidence type="ECO:0000259" key="1">
    <source>
        <dbReference type="PROSITE" id="PS50181"/>
    </source>
</evidence>
<protein>
    <recommendedName>
        <fullName evidence="1">F-box domain-containing protein</fullName>
    </recommendedName>
</protein>
<dbReference type="InterPro" id="IPR001810">
    <property type="entry name" value="F-box_dom"/>
</dbReference>
<evidence type="ECO:0000313" key="2">
    <source>
        <dbReference type="EMBL" id="KAJ7730182.1"/>
    </source>
</evidence>
<dbReference type="SUPFAM" id="SSF81383">
    <property type="entry name" value="F-box domain"/>
    <property type="match status" value="1"/>
</dbReference>
<accession>A0AAD7MTN7</accession>
<evidence type="ECO:0000313" key="3">
    <source>
        <dbReference type="Proteomes" id="UP001215598"/>
    </source>
</evidence>
<dbReference type="AlphaFoldDB" id="A0AAD7MTN7"/>
<dbReference type="Gene3D" id="1.20.1280.50">
    <property type="match status" value="1"/>
</dbReference>
<comment type="caution">
    <text evidence="2">The sequence shown here is derived from an EMBL/GenBank/DDBJ whole genome shotgun (WGS) entry which is preliminary data.</text>
</comment>
<organism evidence="2 3">
    <name type="scientific">Mycena metata</name>
    <dbReference type="NCBI Taxonomy" id="1033252"/>
    <lineage>
        <taxon>Eukaryota</taxon>
        <taxon>Fungi</taxon>
        <taxon>Dikarya</taxon>
        <taxon>Basidiomycota</taxon>
        <taxon>Agaricomycotina</taxon>
        <taxon>Agaricomycetes</taxon>
        <taxon>Agaricomycetidae</taxon>
        <taxon>Agaricales</taxon>
        <taxon>Marasmiineae</taxon>
        <taxon>Mycenaceae</taxon>
        <taxon>Mycena</taxon>
    </lineage>
</organism>
<dbReference type="EMBL" id="JARKIB010000161">
    <property type="protein sequence ID" value="KAJ7730182.1"/>
    <property type="molecule type" value="Genomic_DNA"/>
</dbReference>
<dbReference type="PROSITE" id="PS50181">
    <property type="entry name" value="FBOX"/>
    <property type="match status" value="1"/>
</dbReference>
<reference evidence="2" key="1">
    <citation type="submission" date="2023-03" db="EMBL/GenBank/DDBJ databases">
        <title>Massive genome expansion in bonnet fungi (Mycena s.s.) driven by repeated elements and novel gene families across ecological guilds.</title>
        <authorList>
            <consortium name="Lawrence Berkeley National Laboratory"/>
            <person name="Harder C.B."/>
            <person name="Miyauchi S."/>
            <person name="Viragh M."/>
            <person name="Kuo A."/>
            <person name="Thoen E."/>
            <person name="Andreopoulos B."/>
            <person name="Lu D."/>
            <person name="Skrede I."/>
            <person name="Drula E."/>
            <person name="Henrissat B."/>
            <person name="Morin E."/>
            <person name="Kohler A."/>
            <person name="Barry K."/>
            <person name="LaButti K."/>
            <person name="Morin E."/>
            <person name="Salamov A."/>
            <person name="Lipzen A."/>
            <person name="Mereny Z."/>
            <person name="Hegedus B."/>
            <person name="Baldrian P."/>
            <person name="Stursova M."/>
            <person name="Weitz H."/>
            <person name="Taylor A."/>
            <person name="Grigoriev I.V."/>
            <person name="Nagy L.G."/>
            <person name="Martin F."/>
            <person name="Kauserud H."/>
        </authorList>
    </citation>
    <scope>NUCLEOTIDE SEQUENCE</scope>
    <source>
        <strain evidence="2">CBHHK182m</strain>
    </source>
</reference>
<keyword evidence="3" id="KW-1185">Reference proteome</keyword>
<dbReference type="InterPro" id="IPR036047">
    <property type="entry name" value="F-box-like_dom_sf"/>
</dbReference>
<feature type="domain" description="F-box" evidence="1">
    <location>
        <begin position="3"/>
        <end position="49"/>
    </location>
</feature>